<feature type="compositionally biased region" description="Basic and acidic residues" evidence="1">
    <location>
        <begin position="1"/>
        <end position="10"/>
    </location>
</feature>
<dbReference type="Gramene" id="PSS08407">
    <property type="protein sequence ID" value="PSS08407"/>
    <property type="gene ID" value="CEY00_Acc18761"/>
</dbReference>
<dbReference type="InParanoid" id="A0A2R6QIG6"/>
<reference evidence="2 3" key="1">
    <citation type="submission" date="2017-07" db="EMBL/GenBank/DDBJ databases">
        <title>An improved, manually edited Actinidia chinensis var. chinensis (kiwifruit) genome highlights the challenges associated with draft genomes and gene prediction in plants.</title>
        <authorList>
            <person name="Pilkington S."/>
            <person name="Crowhurst R."/>
            <person name="Hilario E."/>
            <person name="Nardozza S."/>
            <person name="Fraser L."/>
            <person name="Peng Y."/>
            <person name="Gunaseelan K."/>
            <person name="Simpson R."/>
            <person name="Tahir J."/>
            <person name="Deroles S."/>
            <person name="Templeton K."/>
            <person name="Luo Z."/>
            <person name="Davy M."/>
            <person name="Cheng C."/>
            <person name="Mcneilage M."/>
            <person name="Scaglione D."/>
            <person name="Liu Y."/>
            <person name="Zhang Q."/>
            <person name="Datson P."/>
            <person name="De Silva N."/>
            <person name="Gardiner S."/>
            <person name="Bassett H."/>
            <person name="Chagne D."/>
            <person name="Mccallum J."/>
            <person name="Dzierzon H."/>
            <person name="Deng C."/>
            <person name="Wang Y.-Y."/>
            <person name="Barron N."/>
            <person name="Manako K."/>
            <person name="Bowen J."/>
            <person name="Foster T."/>
            <person name="Erridge Z."/>
            <person name="Tiffin H."/>
            <person name="Waite C."/>
            <person name="Davies K."/>
            <person name="Grierson E."/>
            <person name="Laing W."/>
            <person name="Kirk R."/>
            <person name="Chen X."/>
            <person name="Wood M."/>
            <person name="Montefiori M."/>
            <person name="Brummell D."/>
            <person name="Schwinn K."/>
            <person name="Catanach A."/>
            <person name="Fullerton C."/>
            <person name="Li D."/>
            <person name="Meiyalaghan S."/>
            <person name="Nieuwenhuizen N."/>
            <person name="Read N."/>
            <person name="Prakash R."/>
            <person name="Hunter D."/>
            <person name="Zhang H."/>
            <person name="Mckenzie M."/>
            <person name="Knabel M."/>
            <person name="Harris A."/>
            <person name="Allan A."/>
            <person name="Chen A."/>
            <person name="Janssen B."/>
            <person name="Plunkett B."/>
            <person name="Dwamena C."/>
            <person name="Voogd C."/>
            <person name="Leif D."/>
            <person name="Lafferty D."/>
            <person name="Souleyre E."/>
            <person name="Varkonyi-Gasic E."/>
            <person name="Gambi F."/>
            <person name="Hanley J."/>
            <person name="Yao J.-L."/>
            <person name="Cheung J."/>
            <person name="David K."/>
            <person name="Warren B."/>
            <person name="Marsh K."/>
            <person name="Snowden K."/>
            <person name="Lin-Wang K."/>
            <person name="Brian L."/>
            <person name="Martinez-Sanchez M."/>
            <person name="Wang M."/>
            <person name="Ileperuma N."/>
            <person name="Macnee N."/>
            <person name="Campin R."/>
            <person name="Mcatee P."/>
            <person name="Drummond R."/>
            <person name="Espley R."/>
            <person name="Ireland H."/>
            <person name="Wu R."/>
            <person name="Atkinson R."/>
            <person name="Karunairetnam S."/>
            <person name="Bulley S."/>
            <person name="Chunkath S."/>
            <person name="Hanley Z."/>
            <person name="Storey R."/>
            <person name="Thrimawithana A."/>
            <person name="Thomson S."/>
            <person name="David C."/>
            <person name="Testolin R."/>
        </authorList>
    </citation>
    <scope>NUCLEOTIDE SEQUENCE [LARGE SCALE GENOMIC DNA]</scope>
    <source>
        <strain evidence="3">cv. Red5</strain>
        <tissue evidence="2">Young leaf</tissue>
    </source>
</reference>
<dbReference type="AlphaFoldDB" id="A0A2R6QIG6"/>
<comment type="caution">
    <text evidence="2">The sequence shown here is derived from an EMBL/GenBank/DDBJ whole genome shotgun (WGS) entry which is preliminary data.</text>
</comment>
<feature type="region of interest" description="Disordered" evidence="1">
    <location>
        <begin position="1"/>
        <end position="36"/>
    </location>
</feature>
<dbReference type="EMBL" id="NKQK01000016">
    <property type="protein sequence ID" value="PSS08407.1"/>
    <property type="molecule type" value="Genomic_DNA"/>
</dbReference>
<protein>
    <submittedName>
        <fullName evidence="2">WW domain-containing adapter protein with coiled-coil like</fullName>
    </submittedName>
</protein>
<accession>A0A2R6QIG6</accession>
<reference evidence="3" key="2">
    <citation type="journal article" date="2018" name="BMC Genomics">
        <title>A manually annotated Actinidia chinensis var. chinensis (kiwifruit) genome highlights the challenges associated with draft genomes and gene prediction in plants.</title>
        <authorList>
            <person name="Pilkington S.M."/>
            <person name="Crowhurst R."/>
            <person name="Hilario E."/>
            <person name="Nardozza S."/>
            <person name="Fraser L."/>
            <person name="Peng Y."/>
            <person name="Gunaseelan K."/>
            <person name="Simpson R."/>
            <person name="Tahir J."/>
            <person name="Deroles S.C."/>
            <person name="Templeton K."/>
            <person name="Luo Z."/>
            <person name="Davy M."/>
            <person name="Cheng C."/>
            <person name="McNeilage M."/>
            <person name="Scaglione D."/>
            <person name="Liu Y."/>
            <person name="Zhang Q."/>
            <person name="Datson P."/>
            <person name="De Silva N."/>
            <person name="Gardiner S.E."/>
            <person name="Bassett H."/>
            <person name="Chagne D."/>
            <person name="McCallum J."/>
            <person name="Dzierzon H."/>
            <person name="Deng C."/>
            <person name="Wang Y.Y."/>
            <person name="Barron L."/>
            <person name="Manako K."/>
            <person name="Bowen J."/>
            <person name="Foster T.M."/>
            <person name="Erridge Z.A."/>
            <person name="Tiffin H."/>
            <person name="Waite C.N."/>
            <person name="Davies K.M."/>
            <person name="Grierson E.P."/>
            <person name="Laing W.A."/>
            <person name="Kirk R."/>
            <person name="Chen X."/>
            <person name="Wood M."/>
            <person name="Montefiori M."/>
            <person name="Brummell D.A."/>
            <person name="Schwinn K.E."/>
            <person name="Catanach A."/>
            <person name="Fullerton C."/>
            <person name="Li D."/>
            <person name="Meiyalaghan S."/>
            <person name="Nieuwenhuizen N."/>
            <person name="Read N."/>
            <person name="Prakash R."/>
            <person name="Hunter D."/>
            <person name="Zhang H."/>
            <person name="McKenzie M."/>
            <person name="Knabel M."/>
            <person name="Harris A."/>
            <person name="Allan A.C."/>
            <person name="Gleave A."/>
            <person name="Chen A."/>
            <person name="Janssen B.J."/>
            <person name="Plunkett B."/>
            <person name="Ampomah-Dwamena C."/>
            <person name="Voogd C."/>
            <person name="Leif D."/>
            <person name="Lafferty D."/>
            <person name="Souleyre E.J.F."/>
            <person name="Varkonyi-Gasic E."/>
            <person name="Gambi F."/>
            <person name="Hanley J."/>
            <person name="Yao J.L."/>
            <person name="Cheung J."/>
            <person name="David K.M."/>
            <person name="Warren B."/>
            <person name="Marsh K."/>
            <person name="Snowden K.C."/>
            <person name="Lin-Wang K."/>
            <person name="Brian L."/>
            <person name="Martinez-Sanchez M."/>
            <person name="Wang M."/>
            <person name="Ileperuma N."/>
            <person name="Macnee N."/>
            <person name="Campin R."/>
            <person name="McAtee P."/>
            <person name="Drummond R.S.M."/>
            <person name="Espley R.V."/>
            <person name="Ireland H.S."/>
            <person name="Wu R."/>
            <person name="Atkinson R.G."/>
            <person name="Karunairetnam S."/>
            <person name="Bulley S."/>
            <person name="Chunkath S."/>
            <person name="Hanley Z."/>
            <person name="Storey R."/>
            <person name="Thrimawithana A.H."/>
            <person name="Thomson S."/>
            <person name="David C."/>
            <person name="Testolin R."/>
            <person name="Huang H."/>
            <person name="Hellens R.P."/>
            <person name="Schaffer R.J."/>
        </authorList>
    </citation>
    <scope>NUCLEOTIDE SEQUENCE [LARGE SCALE GENOMIC DNA]</scope>
    <source>
        <strain evidence="3">cv. Red5</strain>
    </source>
</reference>
<feature type="compositionally biased region" description="Basic and acidic residues" evidence="1">
    <location>
        <begin position="21"/>
        <end position="36"/>
    </location>
</feature>
<organism evidence="2 3">
    <name type="scientific">Actinidia chinensis var. chinensis</name>
    <name type="common">Chinese soft-hair kiwi</name>
    <dbReference type="NCBI Taxonomy" id="1590841"/>
    <lineage>
        <taxon>Eukaryota</taxon>
        <taxon>Viridiplantae</taxon>
        <taxon>Streptophyta</taxon>
        <taxon>Embryophyta</taxon>
        <taxon>Tracheophyta</taxon>
        <taxon>Spermatophyta</taxon>
        <taxon>Magnoliopsida</taxon>
        <taxon>eudicotyledons</taxon>
        <taxon>Gunneridae</taxon>
        <taxon>Pentapetalae</taxon>
        <taxon>asterids</taxon>
        <taxon>Ericales</taxon>
        <taxon>Actinidiaceae</taxon>
        <taxon>Actinidia</taxon>
    </lineage>
</organism>
<sequence length="197" mass="21365">MSNNQRDDGGHYCSSGSLEVEEVRDRERDSSGEQPEMKRVNCMPWQCVRSQRVFLVRGPPLYGRAGDDKTSFASLAVMTHGAKEPRSIGRAEQEPGGLLAGVCHGAKEVRSVRVFHEAKKACFLGVYHGAEGSSPGVGVYHRTEAGSLGACHGAKEARSLGNFGARNEWSQSRGVRRRGSGMELECVTPMLSLELEG</sequence>
<name>A0A2R6QIG6_ACTCC</name>
<evidence type="ECO:0000313" key="2">
    <source>
        <dbReference type="EMBL" id="PSS08407.1"/>
    </source>
</evidence>
<gene>
    <name evidence="2" type="ORF">CEY00_Acc18761</name>
</gene>
<keyword evidence="3" id="KW-1185">Reference proteome</keyword>
<proteinExistence type="predicted"/>
<evidence type="ECO:0000256" key="1">
    <source>
        <dbReference type="SAM" id="MobiDB-lite"/>
    </source>
</evidence>
<evidence type="ECO:0000313" key="3">
    <source>
        <dbReference type="Proteomes" id="UP000241394"/>
    </source>
</evidence>
<dbReference type="Proteomes" id="UP000241394">
    <property type="component" value="Chromosome LG16"/>
</dbReference>